<accession>A0A919Q9W7</accession>
<protein>
    <submittedName>
        <fullName evidence="1">Uncharacterized protein</fullName>
    </submittedName>
</protein>
<dbReference type="RefSeq" id="WP_204040326.1">
    <property type="nucleotide sequence ID" value="NZ_BOOA01000011.1"/>
</dbReference>
<name>A0A919Q9W7_9ACTN</name>
<evidence type="ECO:0000313" key="2">
    <source>
        <dbReference type="Proteomes" id="UP000640052"/>
    </source>
</evidence>
<dbReference type="Proteomes" id="UP000640052">
    <property type="component" value="Unassembled WGS sequence"/>
</dbReference>
<dbReference type="EMBL" id="BOOA01000011">
    <property type="protein sequence ID" value="GIH23518.1"/>
    <property type="molecule type" value="Genomic_DNA"/>
</dbReference>
<gene>
    <name evidence="1" type="ORF">Aph01nite_18280</name>
</gene>
<sequence length="71" mass="7386">MPIAVNITSKSAVARNVGRGGMQPAVLLGAFAQDPLDQPVHQYGAVVLGREFSEVPVSSASRRTCPVPVGQ</sequence>
<reference evidence="1" key="1">
    <citation type="submission" date="2021-01" db="EMBL/GenBank/DDBJ databases">
        <title>Whole genome shotgun sequence of Acrocarpospora phusangensis NBRC 108782.</title>
        <authorList>
            <person name="Komaki H."/>
            <person name="Tamura T."/>
        </authorList>
    </citation>
    <scope>NUCLEOTIDE SEQUENCE</scope>
    <source>
        <strain evidence="1">NBRC 108782</strain>
    </source>
</reference>
<evidence type="ECO:0000313" key="1">
    <source>
        <dbReference type="EMBL" id="GIH23518.1"/>
    </source>
</evidence>
<organism evidence="1 2">
    <name type="scientific">Acrocarpospora phusangensis</name>
    <dbReference type="NCBI Taxonomy" id="1070424"/>
    <lineage>
        <taxon>Bacteria</taxon>
        <taxon>Bacillati</taxon>
        <taxon>Actinomycetota</taxon>
        <taxon>Actinomycetes</taxon>
        <taxon>Streptosporangiales</taxon>
        <taxon>Streptosporangiaceae</taxon>
        <taxon>Acrocarpospora</taxon>
    </lineage>
</organism>
<proteinExistence type="predicted"/>
<comment type="caution">
    <text evidence="1">The sequence shown here is derived from an EMBL/GenBank/DDBJ whole genome shotgun (WGS) entry which is preliminary data.</text>
</comment>
<keyword evidence="2" id="KW-1185">Reference proteome</keyword>
<dbReference type="AlphaFoldDB" id="A0A919Q9W7"/>